<dbReference type="InterPro" id="IPR052714">
    <property type="entry name" value="MFS_Exporter"/>
</dbReference>
<keyword evidence="3 6" id="KW-1133">Transmembrane helix</keyword>
<dbReference type="PANTHER" id="PTHR23531:SF1">
    <property type="entry name" value="QUINOLENE RESISTANCE PROTEIN NORA"/>
    <property type="match status" value="1"/>
</dbReference>
<dbReference type="PANTHER" id="PTHR23531">
    <property type="entry name" value="QUINOLENE RESISTANCE PROTEIN NORA"/>
    <property type="match status" value="1"/>
</dbReference>
<dbReference type="GO" id="GO:0016020">
    <property type="term" value="C:membrane"/>
    <property type="evidence" value="ECO:0007669"/>
    <property type="project" value="UniProtKB-SubCell"/>
</dbReference>
<evidence type="ECO:0000256" key="1">
    <source>
        <dbReference type="ARBA" id="ARBA00004370"/>
    </source>
</evidence>
<name>A1ZHT1_MICM2</name>
<feature type="transmembrane region" description="Helical" evidence="6">
    <location>
        <begin position="104"/>
        <end position="131"/>
    </location>
</feature>
<keyword evidence="9" id="KW-1185">Reference proteome</keyword>
<feature type="transmembrane region" description="Helical" evidence="6">
    <location>
        <begin position="327"/>
        <end position="350"/>
    </location>
</feature>
<dbReference type="InterPro" id="IPR020846">
    <property type="entry name" value="MFS_dom"/>
</dbReference>
<feature type="transmembrane region" description="Helical" evidence="6">
    <location>
        <begin position="73"/>
        <end position="92"/>
    </location>
</feature>
<dbReference type="Pfam" id="PF07690">
    <property type="entry name" value="MFS_1"/>
    <property type="match status" value="1"/>
</dbReference>
<accession>A1ZHT1</accession>
<feature type="transmembrane region" description="Helical" evidence="6">
    <location>
        <begin position="362"/>
        <end position="385"/>
    </location>
</feature>
<dbReference type="SUPFAM" id="SSF103473">
    <property type="entry name" value="MFS general substrate transporter"/>
    <property type="match status" value="1"/>
</dbReference>
<gene>
    <name evidence="8" type="ORF">M23134_05421</name>
</gene>
<feature type="transmembrane region" description="Helical" evidence="6">
    <location>
        <begin position="303"/>
        <end position="321"/>
    </location>
</feature>
<dbReference type="PROSITE" id="PS50850">
    <property type="entry name" value="MFS"/>
    <property type="match status" value="1"/>
</dbReference>
<evidence type="ECO:0000259" key="7">
    <source>
        <dbReference type="PROSITE" id="PS50850"/>
    </source>
</evidence>
<evidence type="ECO:0000256" key="4">
    <source>
        <dbReference type="ARBA" id="ARBA00023136"/>
    </source>
</evidence>
<dbReference type="CDD" id="cd17489">
    <property type="entry name" value="MFS_YfcJ_like"/>
    <property type="match status" value="1"/>
</dbReference>
<sequence length="419" mass="45616">MYMQDTENTPESNNQQASNSPPFPTKQVNDQEASFYTAQFGLLCLSSFLFFSSFSMILAELPSFLTSLGGKEYKGLIIALFTLAAGLSRPFSGKLTDTVGRIPIIVFGAVVCFLTGFLYPLLLTVGGFLFIRFVHGLSTGFTPTGTAAYVADVVPIRKRGEAMGIFGLTNNIGTAIGPAFGSYIALHYPIQYMFYCSSGFAILSILILIKLKETLPQKQRQPFRWSLLKINPRDIIELRVVAPSVTLLLSVFSFGIILTIIPDFSDHLGIKNKGLFFTVFTLSSLGIRFVAGKISDRFGRVSVIKVGAIIQLISMVIIGMATTPLMLMMGAVFFGIAVGIMSPTAFAWTIDLSHDNARGRALATLYIALEAGIGIGALVSAWVFANNPANFPWTFWLGGFSALAAFLYLQFGVKQEHMT</sequence>
<dbReference type="PRINTS" id="PR01036">
    <property type="entry name" value="TCRTETB"/>
</dbReference>
<feature type="transmembrane region" description="Helical" evidence="6">
    <location>
        <begin position="192"/>
        <end position="211"/>
    </location>
</feature>
<proteinExistence type="predicted"/>
<feature type="transmembrane region" description="Helical" evidence="6">
    <location>
        <begin position="274"/>
        <end position="291"/>
    </location>
</feature>
<dbReference type="InterPro" id="IPR011701">
    <property type="entry name" value="MFS"/>
</dbReference>
<evidence type="ECO:0000313" key="8">
    <source>
        <dbReference type="EMBL" id="EAY30088.1"/>
    </source>
</evidence>
<comment type="caution">
    <text evidence="8">The sequence shown here is derived from an EMBL/GenBank/DDBJ whole genome shotgun (WGS) entry which is preliminary data.</text>
</comment>
<feature type="transmembrane region" description="Helical" evidence="6">
    <location>
        <begin position="240"/>
        <end position="262"/>
    </location>
</feature>
<dbReference type="AlphaFoldDB" id="A1ZHT1"/>
<feature type="region of interest" description="Disordered" evidence="5">
    <location>
        <begin position="1"/>
        <end position="26"/>
    </location>
</feature>
<dbReference type="Pfam" id="PF00083">
    <property type="entry name" value="Sugar_tr"/>
    <property type="match status" value="1"/>
</dbReference>
<evidence type="ECO:0000256" key="2">
    <source>
        <dbReference type="ARBA" id="ARBA00022692"/>
    </source>
</evidence>
<dbReference type="GO" id="GO:0022857">
    <property type="term" value="F:transmembrane transporter activity"/>
    <property type="evidence" value="ECO:0007669"/>
    <property type="project" value="InterPro"/>
</dbReference>
<dbReference type="eggNOG" id="COG2814">
    <property type="taxonomic scope" value="Bacteria"/>
</dbReference>
<feature type="transmembrane region" description="Helical" evidence="6">
    <location>
        <begin position="165"/>
        <end position="186"/>
    </location>
</feature>
<feature type="domain" description="Major facilitator superfamily (MFS) profile" evidence="7">
    <location>
        <begin position="39"/>
        <end position="417"/>
    </location>
</feature>
<dbReference type="RefSeq" id="WP_002695648.1">
    <property type="nucleotide sequence ID" value="NZ_AAWS01000008.1"/>
</dbReference>
<dbReference type="InterPro" id="IPR005828">
    <property type="entry name" value="MFS_sugar_transport-like"/>
</dbReference>
<evidence type="ECO:0000313" key="9">
    <source>
        <dbReference type="Proteomes" id="UP000004095"/>
    </source>
</evidence>
<evidence type="ECO:0000256" key="5">
    <source>
        <dbReference type="SAM" id="MobiDB-lite"/>
    </source>
</evidence>
<dbReference type="Gene3D" id="1.20.1250.20">
    <property type="entry name" value="MFS general substrate transporter like domains"/>
    <property type="match status" value="2"/>
</dbReference>
<evidence type="ECO:0000256" key="3">
    <source>
        <dbReference type="ARBA" id="ARBA00022989"/>
    </source>
</evidence>
<organism evidence="8 9">
    <name type="scientific">Microscilla marina ATCC 23134</name>
    <dbReference type="NCBI Taxonomy" id="313606"/>
    <lineage>
        <taxon>Bacteria</taxon>
        <taxon>Pseudomonadati</taxon>
        <taxon>Bacteroidota</taxon>
        <taxon>Cytophagia</taxon>
        <taxon>Cytophagales</taxon>
        <taxon>Microscillaceae</taxon>
        <taxon>Microscilla</taxon>
    </lineage>
</organism>
<comment type="subcellular location">
    <subcellularLocation>
        <location evidence="1">Membrane</location>
    </subcellularLocation>
</comment>
<keyword evidence="4 6" id="KW-0472">Membrane</keyword>
<dbReference type="EMBL" id="AAWS01000008">
    <property type="protein sequence ID" value="EAY30088.1"/>
    <property type="molecule type" value="Genomic_DNA"/>
</dbReference>
<feature type="transmembrane region" description="Helical" evidence="6">
    <location>
        <begin position="391"/>
        <end position="409"/>
    </location>
</feature>
<reference evidence="8 9" key="1">
    <citation type="submission" date="2007-01" db="EMBL/GenBank/DDBJ databases">
        <authorList>
            <person name="Haygood M."/>
            <person name="Podell S."/>
            <person name="Anderson C."/>
            <person name="Hopkinson B."/>
            <person name="Roe K."/>
            <person name="Barbeau K."/>
            <person name="Gaasterland T."/>
            <person name="Ferriera S."/>
            <person name="Johnson J."/>
            <person name="Kravitz S."/>
            <person name="Beeson K."/>
            <person name="Sutton G."/>
            <person name="Rogers Y.-H."/>
            <person name="Friedman R."/>
            <person name="Frazier M."/>
            <person name="Venter J.C."/>
        </authorList>
    </citation>
    <scope>NUCLEOTIDE SEQUENCE [LARGE SCALE GENOMIC DNA]</scope>
    <source>
        <strain evidence="8 9">ATCC 23134</strain>
    </source>
</reference>
<dbReference type="Proteomes" id="UP000004095">
    <property type="component" value="Unassembled WGS sequence"/>
</dbReference>
<feature type="transmembrane region" description="Helical" evidence="6">
    <location>
        <begin position="40"/>
        <end position="61"/>
    </location>
</feature>
<protein>
    <submittedName>
        <fullName evidence="8">Major facilitator family transporter, putative</fullName>
    </submittedName>
</protein>
<evidence type="ECO:0000256" key="6">
    <source>
        <dbReference type="SAM" id="Phobius"/>
    </source>
</evidence>
<dbReference type="InterPro" id="IPR036259">
    <property type="entry name" value="MFS_trans_sf"/>
</dbReference>
<keyword evidence="2 6" id="KW-0812">Transmembrane</keyword>